<dbReference type="GO" id="GO:0032007">
    <property type="term" value="P:negative regulation of TOR signaling"/>
    <property type="evidence" value="ECO:0007669"/>
    <property type="project" value="InterPro"/>
</dbReference>
<name>A0A0L0FDC1_9EUKA</name>
<dbReference type="GO" id="GO:0005634">
    <property type="term" value="C:nucleus"/>
    <property type="evidence" value="ECO:0007669"/>
    <property type="project" value="InterPro"/>
</dbReference>
<dbReference type="GO" id="GO:0033596">
    <property type="term" value="C:TSC1-TSC2 complex"/>
    <property type="evidence" value="ECO:0007669"/>
    <property type="project" value="InterPro"/>
</dbReference>
<dbReference type="RefSeq" id="XP_014148654.1">
    <property type="nucleotide sequence ID" value="XM_014293179.1"/>
</dbReference>
<dbReference type="AlphaFoldDB" id="A0A0L0FDC1"/>
<organism evidence="2 3">
    <name type="scientific">Sphaeroforma arctica JP610</name>
    <dbReference type="NCBI Taxonomy" id="667725"/>
    <lineage>
        <taxon>Eukaryota</taxon>
        <taxon>Ichthyosporea</taxon>
        <taxon>Ichthyophonida</taxon>
        <taxon>Sphaeroforma</taxon>
    </lineage>
</organism>
<dbReference type="EMBL" id="KQ244118">
    <property type="protein sequence ID" value="KNC74752.1"/>
    <property type="molecule type" value="Genomic_DNA"/>
</dbReference>
<evidence type="ECO:0000259" key="1">
    <source>
        <dbReference type="Pfam" id="PF11864"/>
    </source>
</evidence>
<keyword evidence="3" id="KW-1185">Reference proteome</keyword>
<dbReference type="InterPro" id="IPR024584">
    <property type="entry name" value="Tuberin_N"/>
</dbReference>
<evidence type="ECO:0000313" key="2">
    <source>
        <dbReference type="EMBL" id="KNC74752.1"/>
    </source>
</evidence>
<sequence>MVTDVDLCLRVLDVHVLYSLFSVASLEPVVEALCRAVNIEDFCHRSWQIIKCVLKSDIGHVTLGTLCNILELESNRNHWALVRGSVFFLGMACWGSQRIDTLQPSFSAILPSLYRCLAFDKPIVAYEVILSVSRLIKSYYEQLTPVEWDQMFEILVELQRYYYILAGMAIA</sequence>
<dbReference type="InterPro" id="IPR016024">
    <property type="entry name" value="ARM-type_fold"/>
</dbReference>
<gene>
    <name evidence="2" type="ORF">SARC_12708</name>
</gene>
<feature type="domain" description="Tuberin N-terminal" evidence="1">
    <location>
        <begin position="4"/>
        <end position="161"/>
    </location>
</feature>
<dbReference type="PRINTS" id="PR01431">
    <property type="entry name" value="TUBERIN"/>
</dbReference>
<dbReference type="InterPro" id="IPR003913">
    <property type="entry name" value="Tuberin"/>
</dbReference>
<proteinExistence type="predicted"/>
<dbReference type="InterPro" id="IPR027107">
    <property type="entry name" value="Tuberin/Ral-act_asu"/>
</dbReference>
<dbReference type="SUPFAM" id="SSF48371">
    <property type="entry name" value="ARM repeat"/>
    <property type="match status" value="1"/>
</dbReference>
<accession>A0A0L0FDC1</accession>
<dbReference type="Proteomes" id="UP000054560">
    <property type="component" value="Unassembled WGS sequence"/>
</dbReference>
<reference evidence="2 3" key="1">
    <citation type="submission" date="2011-02" db="EMBL/GenBank/DDBJ databases">
        <title>The Genome Sequence of Sphaeroforma arctica JP610.</title>
        <authorList>
            <consortium name="The Broad Institute Genome Sequencing Platform"/>
            <person name="Russ C."/>
            <person name="Cuomo C."/>
            <person name="Young S.K."/>
            <person name="Zeng Q."/>
            <person name="Gargeya S."/>
            <person name="Alvarado L."/>
            <person name="Berlin A."/>
            <person name="Chapman S.B."/>
            <person name="Chen Z."/>
            <person name="Freedman E."/>
            <person name="Gellesch M."/>
            <person name="Goldberg J."/>
            <person name="Griggs A."/>
            <person name="Gujja S."/>
            <person name="Heilman E."/>
            <person name="Heiman D."/>
            <person name="Howarth C."/>
            <person name="Mehta T."/>
            <person name="Neiman D."/>
            <person name="Pearson M."/>
            <person name="Roberts A."/>
            <person name="Saif S."/>
            <person name="Shea T."/>
            <person name="Shenoy N."/>
            <person name="Sisk P."/>
            <person name="Stolte C."/>
            <person name="Sykes S."/>
            <person name="White J."/>
            <person name="Yandava C."/>
            <person name="Burger G."/>
            <person name="Gray M.W."/>
            <person name="Holland P.W.H."/>
            <person name="King N."/>
            <person name="Lang F.B.F."/>
            <person name="Roger A.J."/>
            <person name="Ruiz-Trillo I."/>
            <person name="Haas B."/>
            <person name="Nusbaum C."/>
            <person name="Birren B."/>
        </authorList>
    </citation>
    <scope>NUCLEOTIDE SEQUENCE [LARGE SCALE GENOMIC DNA]</scope>
    <source>
        <strain evidence="2 3">JP610</strain>
    </source>
</reference>
<dbReference type="GO" id="GO:0005096">
    <property type="term" value="F:GTPase activator activity"/>
    <property type="evidence" value="ECO:0007669"/>
    <property type="project" value="InterPro"/>
</dbReference>
<dbReference type="PANTHER" id="PTHR10063">
    <property type="entry name" value="TUBERIN"/>
    <property type="match status" value="1"/>
</dbReference>
<evidence type="ECO:0000313" key="3">
    <source>
        <dbReference type="Proteomes" id="UP000054560"/>
    </source>
</evidence>
<dbReference type="OrthoDB" id="5797019at2759"/>
<dbReference type="GeneID" id="25913212"/>
<dbReference type="eggNOG" id="KOG3687">
    <property type="taxonomic scope" value="Eukaryota"/>
</dbReference>
<dbReference type="PANTHER" id="PTHR10063:SF0">
    <property type="entry name" value="TUBERIN"/>
    <property type="match status" value="1"/>
</dbReference>
<dbReference type="STRING" id="667725.A0A0L0FDC1"/>
<protein>
    <recommendedName>
        <fullName evidence="1">Tuberin N-terminal domain-containing protein</fullName>
    </recommendedName>
</protein>
<dbReference type="Pfam" id="PF11864">
    <property type="entry name" value="DUF3384"/>
    <property type="match status" value="1"/>
</dbReference>